<name>A0ABV1NYR7_9ACTN</name>
<dbReference type="SUPFAM" id="SSF56112">
    <property type="entry name" value="Protein kinase-like (PK-like)"/>
    <property type="match status" value="1"/>
</dbReference>
<evidence type="ECO:0000259" key="1">
    <source>
        <dbReference type="Pfam" id="PF01636"/>
    </source>
</evidence>
<keyword evidence="3" id="KW-1185">Reference proteome</keyword>
<dbReference type="InterPro" id="IPR002575">
    <property type="entry name" value="Aminoglycoside_PTrfase"/>
</dbReference>
<reference evidence="2 3" key="1">
    <citation type="submission" date="2024-02" db="EMBL/GenBank/DDBJ databases">
        <title>Full genome sequence of Nocardioides kribbensis.</title>
        <authorList>
            <person name="Poletto B.L."/>
            <person name="Silva G."/>
            <person name="Galante D."/>
            <person name="Campos K.R."/>
            <person name="Santos M.B.N."/>
            <person name="Sacchi C.T."/>
        </authorList>
    </citation>
    <scope>NUCLEOTIDE SEQUENCE [LARGE SCALE GENOMIC DNA]</scope>
    <source>
        <strain evidence="2 3">O4R</strain>
    </source>
</reference>
<evidence type="ECO:0000313" key="3">
    <source>
        <dbReference type="Proteomes" id="UP001482520"/>
    </source>
</evidence>
<dbReference type="PANTHER" id="PTHR21310:SF42">
    <property type="entry name" value="BIFUNCTIONAL AAC_APH"/>
    <property type="match status" value="1"/>
</dbReference>
<dbReference type="RefSeq" id="WP_349804588.1">
    <property type="nucleotide sequence ID" value="NZ_JBEGDP010000009.1"/>
</dbReference>
<protein>
    <submittedName>
        <fullName evidence="2">Phosphotransferase</fullName>
    </submittedName>
</protein>
<proteinExistence type="predicted"/>
<dbReference type="InterPro" id="IPR051678">
    <property type="entry name" value="AGP_Transferase"/>
</dbReference>
<dbReference type="Gene3D" id="3.30.200.20">
    <property type="entry name" value="Phosphorylase Kinase, domain 1"/>
    <property type="match status" value="1"/>
</dbReference>
<evidence type="ECO:0000313" key="2">
    <source>
        <dbReference type="EMBL" id="MEQ7847649.1"/>
    </source>
</evidence>
<dbReference type="EMBL" id="JBEGDP010000009">
    <property type="protein sequence ID" value="MEQ7847649.1"/>
    <property type="molecule type" value="Genomic_DNA"/>
</dbReference>
<dbReference type="Pfam" id="PF01636">
    <property type="entry name" value="APH"/>
    <property type="match status" value="1"/>
</dbReference>
<dbReference type="Proteomes" id="UP001482520">
    <property type="component" value="Unassembled WGS sequence"/>
</dbReference>
<comment type="caution">
    <text evidence="2">The sequence shown here is derived from an EMBL/GenBank/DDBJ whole genome shotgun (WGS) entry which is preliminary data.</text>
</comment>
<organism evidence="2 3">
    <name type="scientific">Nocardioides kribbensis</name>
    <dbReference type="NCBI Taxonomy" id="305517"/>
    <lineage>
        <taxon>Bacteria</taxon>
        <taxon>Bacillati</taxon>
        <taxon>Actinomycetota</taxon>
        <taxon>Actinomycetes</taxon>
        <taxon>Propionibacteriales</taxon>
        <taxon>Nocardioidaceae</taxon>
        <taxon>Nocardioides</taxon>
    </lineage>
</organism>
<dbReference type="Gene3D" id="3.90.1200.10">
    <property type="match status" value="1"/>
</dbReference>
<feature type="domain" description="Aminoglycoside phosphotransferase" evidence="1">
    <location>
        <begin position="40"/>
        <end position="285"/>
    </location>
</feature>
<gene>
    <name evidence="2" type="ORF">V6R90_10190</name>
</gene>
<dbReference type="InterPro" id="IPR011009">
    <property type="entry name" value="Kinase-like_dom_sf"/>
</dbReference>
<dbReference type="PANTHER" id="PTHR21310">
    <property type="entry name" value="AMINOGLYCOSIDE PHOSPHOTRANSFERASE-RELATED-RELATED"/>
    <property type="match status" value="1"/>
</dbReference>
<sequence length="330" mass="34832">MRLHDDELEVDEPLVHRLLATQHPHLADLPLRALGRDGQASGSSNRLLRLGDDLLVRLPRQPGGSRALETERRWGPLVAAALPAGVDVPEVVASGRPGEGYPEAWSVTRWIEGTPPAVPALAPYAGSSGPLARDLAAVLRGLRDAPVPAEAAADPALRGYRGGRLGDLDEDLRETAAVCAALPGWADLGLDLDRVRVVWQSALVAEAALEVAGPVAEGWLHGDLLAENLLVRKGRLAAVLDLGGLGVGRQAVDLVVAWEVLDAPGRALLRELLDVDEATWRVGQGWALLLALITFPYYGRTMPARCAARRAMAAAVLDAVVDVGPVVGPG</sequence>
<accession>A0ABV1NYR7</accession>